<evidence type="ECO:0000256" key="6">
    <source>
        <dbReference type="ARBA" id="ARBA00022989"/>
    </source>
</evidence>
<accession>A0A943I133</accession>
<dbReference type="Proteomes" id="UP000754226">
    <property type="component" value="Unassembled WGS sequence"/>
</dbReference>
<evidence type="ECO:0000256" key="1">
    <source>
        <dbReference type="ARBA" id="ARBA00004651"/>
    </source>
</evidence>
<proteinExistence type="inferred from homology"/>
<dbReference type="EMBL" id="JAGZCZ010000004">
    <property type="protein sequence ID" value="MBS5519485.1"/>
    <property type="molecule type" value="Genomic_DNA"/>
</dbReference>
<keyword evidence="2 8" id="KW-0813">Transport</keyword>
<organism evidence="11 12">
    <name type="scientific">Acidaminococcus intestini</name>
    <dbReference type="NCBI Taxonomy" id="187327"/>
    <lineage>
        <taxon>Bacteria</taxon>
        <taxon>Bacillati</taxon>
        <taxon>Bacillota</taxon>
        <taxon>Negativicutes</taxon>
        <taxon>Acidaminococcales</taxon>
        <taxon>Acidaminococcaceae</taxon>
        <taxon>Acidaminococcus</taxon>
    </lineage>
</organism>
<keyword evidence="7 9" id="KW-0472">Membrane</keyword>
<comment type="caution">
    <text evidence="11">The sequence shown here is derived from an EMBL/GenBank/DDBJ whole genome shotgun (WGS) entry which is preliminary data.</text>
</comment>
<evidence type="ECO:0000256" key="5">
    <source>
        <dbReference type="ARBA" id="ARBA00022927"/>
    </source>
</evidence>
<evidence type="ECO:0000256" key="2">
    <source>
        <dbReference type="ARBA" id="ARBA00022448"/>
    </source>
</evidence>
<keyword evidence="5 8" id="KW-0653">Protein transport</keyword>
<evidence type="ECO:0000256" key="8">
    <source>
        <dbReference type="RuleBase" id="RU004057"/>
    </source>
</evidence>
<feature type="transmembrane region" description="Helical" evidence="9">
    <location>
        <begin position="17"/>
        <end position="38"/>
    </location>
</feature>
<keyword evidence="3" id="KW-1003">Cell membrane</keyword>
<reference evidence="11" key="1">
    <citation type="submission" date="2021-02" db="EMBL/GenBank/DDBJ databases">
        <title>Infant gut strain persistence is associated with maternal origin, phylogeny, and functional potential including surface adhesion and iron acquisition.</title>
        <authorList>
            <person name="Lou Y.C."/>
        </authorList>
    </citation>
    <scope>NUCLEOTIDE SEQUENCE</scope>
    <source>
        <strain evidence="11">L3_106_000M1_dasL3_106_000M1_concoct_15</strain>
    </source>
</reference>
<name>A0A943I133_9FIRM</name>
<dbReference type="InterPro" id="IPR050790">
    <property type="entry name" value="ExbB/TolQ_transport"/>
</dbReference>
<evidence type="ECO:0000313" key="12">
    <source>
        <dbReference type="Proteomes" id="UP000754226"/>
    </source>
</evidence>
<protein>
    <submittedName>
        <fullName evidence="11">MotA/TolQ/ExbB proton channel family protein</fullName>
    </submittedName>
</protein>
<dbReference type="InterPro" id="IPR002898">
    <property type="entry name" value="MotA_ExbB_proton_chnl"/>
</dbReference>
<evidence type="ECO:0000313" key="11">
    <source>
        <dbReference type="EMBL" id="MBS5519485.1"/>
    </source>
</evidence>
<evidence type="ECO:0000259" key="10">
    <source>
        <dbReference type="Pfam" id="PF01618"/>
    </source>
</evidence>
<evidence type="ECO:0000256" key="3">
    <source>
        <dbReference type="ARBA" id="ARBA00022475"/>
    </source>
</evidence>
<sequence length="209" mass="23306">MIGIKQGIEWFWRGGPVMWPLLLCSMASLALILDRFAFFHRTDTDRGFARSFCMALRRDDWQEANRIAQATKGGEAHLAVRLLDAPEEIRAQEAFIMSESKQVLDRYKEGLSYLSVIITLAPLLGLLGTITGMMASFGNLGSRWENPFAVTSGIGEALITTVFGLAIAIVTLCCHAYFVERVHRIALDMEMIASTFSEAIVRQKKGERS</sequence>
<comment type="subcellular location">
    <subcellularLocation>
        <location evidence="1">Cell membrane</location>
        <topology evidence="1">Multi-pass membrane protein</topology>
    </subcellularLocation>
    <subcellularLocation>
        <location evidence="8">Membrane</location>
        <topology evidence="8">Multi-pass membrane protein</topology>
    </subcellularLocation>
</comment>
<feature type="domain" description="MotA/TolQ/ExbB proton channel" evidence="10">
    <location>
        <begin position="92"/>
        <end position="191"/>
    </location>
</feature>
<dbReference type="Pfam" id="PF01618">
    <property type="entry name" value="MotA_ExbB"/>
    <property type="match status" value="1"/>
</dbReference>
<feature type="transmembrane region" description="Helical" evidence="9">
    <location>
        <begin position="111"/>
        <end position="137"/>
    </location>
</feature>
<dbReference type="AlphaFoldDB" id="A0A943I133"/>
<evidence type="ECO:0000256" key="9">
    <source>
        <dbReference type="SAM" id="Phobius"/>
    </source>
</evidence>
<dbReference type="GO" id="GO:0017038">
    <property type="term" value="P:protein import"/>
    <property type="evidence" value="ECO:0007669"/>
    <property type="project" value="TreeGrafter"/>
</dbReference>
<keyword evidence="6 9" id="KW-1133">Transmembrane helix</keyword>
<dbReference type="PANTHER" id="PTHR30625:SF15">
    <property type="entry name" value="BIOPOLYMER TRANSPORT PROTEIN EXBB"/>
    <property type="match status" value="1"/>
</dbReference>
<dbReference type="GO" id="GO:0005886">
    <property type="term" value="C:plasma membrane"/>
    <property type="evidence" value="ECO:0007669"/>
    <property type="project" value="UniProtKB-SubCell"/>
</dbReference>
<feature type="transmembrane region" description="Helical" evidence="9">
    <location>
        <begin position="157"/>
        <end position="179"/>
    </location>
</feature>
<dbReference type="PANTHER" id="PTHR30625">
    <property type="entry name" value="PROTEIN TOLQ"/>
    <property type="match status" value="1"/>
</dbReference>
<comment type="similarity">
    <text evidence="8">Belongs to the exbB/tolQ family.</text>
</comment>
<gene>
    <name evidence="11" type="ORF">KHX13_03990</name>
</gene>
<evidence type="ECO:0000256" key="4">
    <source>
        <dbReference type="ARBA" id="ARBA00022692"/>
    </source>
</evidence>
<evidence type="ECO:0000256" key="7">
    <source>
        <dbReference type="ARBA" id="ARBA00023136"/>
    </source>
</evidence>
<keyword evidence="4 9" id="KW-0812">Transmembrane</keyword>